<dbReference type="PANTHER" id="PTHR11223">
    <property type="entry name" value="EXPORTIN 1/5"/>
    <property type="match status" value="1"/>
</dbReference>
<gene>
    <name evidence="2" type="ORF">GCK32_006630</name>
</gene>
<dbReference type="GO" id="GO:0006405">
    <property type="term" value="P:RNA export from nucleus"/>
    <property type="evidence" value="ECO:0007669"/>
    <property type="project" value="TreeGrafter"/>
</dbReference>
<evidence type="ECO:0000313" key="3">
    <source>
        <dbReference type="Proteomes" id="UP001331761"/>
    </source>
</evidence>
<sequence length="596" mass="67801">MPSYEEDFDNLTNYFLLLRKALIMSAGNKTLNRHVISLILRAVQYFPSYFEGHVADVIALYSDVDGVITQMQMAQLLQVLAVLSNVVDDESVRLKLLQMAVAPSVEHIRSIEWAFENVSAFVKFNGFDLLPAEVRDSTNRVEVPGFCLPCHIVMCFNSASTHGPQRRALTCIQGAVHQVNKSSPLACLLMPIFQSFFKLSRCLMDLHLEETKQIIHPLLRDNLTKIVAFEKQQIYCSVGENIEVVTGRSTMVETDPVNVERQYVYDLNDQIIAIISASASKFADTIYSLNNLPQLLLGMVASLESVPDYRLRCWIKKVWKAIVCECPRERYSLIEEFFERIVGVMHARLQKLWAEVSHIDYDSEPTEEELFSEHMTCVLSREYIAFLRSCYLNNDVDEKKSVTMSPLGEWLFNNKVGLSSVIMTVFSSLTFRDSILVLRAIGLCKVLAEKLSDCYDDEVGVYMLVCSIRSLQLHGADEVTGTPLIGLVFHIYFALRRFSNSLPQVLLQIPNVTADIVESFDSKVRAMISGDEVIVEKQKKEMARKLLKGVITLTIGEQHKKPVYLRPLPPIEKRRRVVNERENFEDIALLFACEEV</sequence>
<dbReference type="Pfam" id="PF19273">
    <property type="entry name" value="Exportin-5"/>
    <property type="match status" value="1"/>
</dbReference>
<dbReference type="InterPro" id="IPR045478">
    <property type="entry name" value="Exportin-5_C"/>
</dbReference>
<dbReference type="Gene3D" id="1.25.10.10">
    <property type="entry name" value="Leucine-rich Repeat Variant"/>
    <property type="match status" value="1"/>
</dbReference>
<dbReference type="EMBL" id="WIXE01021522">
    <property type="protein sequence ID" value="KAK5968312.1"/>
    <property type="molecule type" value="Genomic_DNA"/>
</dbReference>
<dbReference type="GO" id="GO:0042565">
    <property type="term" value="C:RNA nuclear export complex"/>
    <property type="evidence" value="ECO:0007669"/>
    <property type="project" value="TreeGrafter"/>
</dbReference>
<feature type="domain" description="Exportin-5 C-terminal" evidence="1">
    <location>
        <begin position="63"/>
        <end position="552"/>
    </location>
</feature>
<reference evidence="2 3" key="1">
    <citation type="submission" date="2019-10" db="EMBL/GenBank/DDBJ databases">
        <title>Assembly and Annotation for the nematode Trichostrongylus colubriformis.</title>
        <authorList>
            <person name="Martin J."/>
        </authorList>
    </citation>
    <scope>NUCLEOTIDE SEQUENCE [LARGE SCALE GENOMIC DNA]</scope>
    <source>
        <strain evidence="2">G859</strain>
        <tissue evidence="2">Whole worm</tissue>
    </source>
</reference>
<dbReference type="GO" id="GO:0005634">
    <property type="term" value="C:nucleus"/>
    <property type="evidence" value="ECO:0007669"/>
    <property type="project" value="TreeGrafter"/>
</dbReference>
<evidence type="ECO:0000259" key="1">
    <source>
        <dbReference type="Pfam" id="PF19273"/>
    </source>
</evidence>
<keyword evidence="3" id="KW-1185">Reference proteome</keyword>
<proteinExistence type="predicted"/>
<organism evidence="2 3">
    <name type="scientific">Trichostrongylus colubriformis</name>
    <name type="common">Black scour worm</name>
    <dbReference type="NCBI Taxonomy" id="6319"/>
    <lineage>
        <taxon>Eukaryota</taxon>
        <taxon>Metazoa</taxon>
        <taxon>Ecdysozoa</taxon>
        <taxon>Nematoda</taxon>
        <taxon>Chromadorea</taxon>
        <taxon>Rhabditida</taxon>
        <taxon>Rhabditina</taxon>
        <taxon>Rhabditomorpha</taxon>
        <taxon>Strongyloidea</taxon>
        <taxon>Trichostrongylidae</taxon>
        <taxon>Trichostrongylus</taxon>
    </lineage>
</organism>
<dbReference type="GO" id="GO:0003723">
    <property type="term" value="F:RNA binding"/>
    <property type="evidence" value="ECO:0007669"/>
    <property type="project" value="TreeGrafter"/>
</dbReference>
<protein>
    <recommendedName>
        <fullName evidence="1">Exportin-5 C-terminal domain-containing protein</fullName>
    </recommendedName>
</protein>
<dbReference type="AlphaFoldDB" id="A0AAN8IGE1"/>
<dbReference type="GO" id="GO:0005737">
    <property type="term" value="C:cytoplasm"/>
    <property type="evidence" value="ECO:0007669"/>
    <property type="project" value="TreeGrafter"/>
</dbReference>
<name>A0AAN8IGE1_TRICO</name>
<dbReference type="InterPro" id="IPR045065">
    <property type="entry name" value="XPO1/5"/>
</dbReference>
<dbReference type="Proteomes" id="UP001331761">
    <property type="component" value="Unassembled WGS sequence"/>
</dbReference>
<dbReference type="InterPro" id="IPR011989">
    <property type="entry name" value="ARM-like"/>
</dbReference>
<dbReference type="PANTHER" id="PTHR11223:SF3">
    <property type="entry name" value="EXPORTIN-5"/>
    <property type="match status" value="1"/>
</dbReference>
<dbReference type="GO" id="GO:0006611">
    <property type="term" value="P:protein export from nucleus"/>
    <property type="evidence" value="ECO:0007669"/>
    <property type="project" value="InterPro"/>
</dbReference>
<comment type="caution">
    <text evidence="2">The sequence shown here is derived from an EMBL/GenBank/DDBJ whole genome shotgun (WGS) entry which is preliminary data.</text>
</comment>
<accession>A0AAN8IGE1</accession>
<dbReference type="GO" id="GO:0005049">
    <property type="term" value="F:nuclear export signal receptor activity"/>
    <property type="evidence" value="ECO:0007669"/>
    <property type="project" value="InterPro"/>
</dbReference>
<evidence type="ECO:0000313" key="2">
    <source>
        <dbReference type="EMBL" id="KAK5968312.1"/>
    </source>
</evidence>